<dbReference type="Proteomes" id="UP000076842">
    <property type="component" value="Unassembled WGS sequence"/>
</dbReference>
<proteinExistence type="predicted"/>
<accession>A0A165JR31</accession>
<keyword evidence="3" id="KW-1185">Reference proteome</keyword>
<feature type="compositionally biased region" description="Pro residues" evidence="1">
    <location>
        <begin position="178"/>
        <end position="187"/>
    </location>
</feature>
<organism evidence="2 3">
    <name type="scientific">Calocera cornea HHB12733</name>
    <dbReference type="NCBI Taxonomy" id="1353952"/>
    <lineage>
        <taxon>Eukaryota</taxon>
        <taxon>Fungi</taxon>
        <taxon>Dikarya</taxon>
        <taxon>Basidiomycota</taxon>
        <taxon>Agaricomycotina</taxon>
        <taxon>Dacrymycetes</taxon>
        <taxon>Dacrymycetales</taxon>
        <taxon>Dacrymycetaceae</taxon>
        <taxon>Calocera</taxon>
    </lineage>
</organism>
<dbReference type="InParanoid" id="A0A165JR31"/>
<sequence>MANVSPPSSPASFHSAYSVLPAAHATLHEMPVDVKNVPAIVTHSRKSSEGSIMPPRAPEIAHGKKRQVYALETTGEGSGSALAAMGAEGTDDVVNALVLARIRDLEKHFGGPALIGGVPLLGVMQHEGVTQSLTFNQDSYEPPKVHVARPEDLLLVDEMVEAPKPAVDNQAFDADGSPAPPRPPPSPAGKTGPTLDDLQEYLEYDGDLGELTDREFESALNELKEPATAYGRLKREQDLIARKERKRAEVRISREKKWRGKWEEWAEEAGDEREKEMEAEKAGIVPEKKKAAVKVLWDKYAGKVGGKVVKVVGKIGEGLMEHAIEGAIEGAGGF</sequence>
<protein>
    <submittedName>
        <fullName evidence="2">Uncharacterized protein</fullName>
    </submittedName>
</protein>
<feature type="region of interest" description="Disordered" evidence="1">
    <location>
        <begin position="168"/>
        <end position="195"/>
    </location>
</feature>
<evidence type="ECO:0000313" key="2">
    <source>
        <dbReference type="EMBL" id="KZT62163.1"/>
    </source>
</evidence>
<dbReference type="EMBL" id="KV423918">
    <property type="protein sequence ID" value="KZT62163.1"/>
    <property type="molecule type" value="Genomic_DNA"/>
</dbReference>
<evidence type="ECO:0000313" key="3">
    <source>
        <dbReference type="Proteomes" id="UP000076842"/>
    </source>
</evidence>
<dbReference type="AlphaFoldDB" id="A0A165JR31"/>
<evidence type="ECO:0000256" key="1">
    <source>
        <dbReference type="SAM" id="MobiDB-lite"/>
    </source>
</evidence>
<gene>
    <name evidence="2" type="ORF">CALCODRAFT_505746</name>
</gene>
<reference evidence="2 3" key="1">
    <citation type="journal article" date="2016" name="Mol. Biol. Evol.">
        <title>Comparative Genomics of Early-Diverging Mushroom-Forming Fungi Provides Insights into the Origins of Lignocellulose Decay Capabilities.</title>
        <authorList>
            <person name="Nagy L.G."/>
            <person name="Riley R."/>
            <person name="Tritt A."/>
            <person name="Adam C."/>
            <person name="Daum C."/>
            <person name="Floudas D."/>
            <person name="Sun H."/>
            <person name="Yadav J.S."/>
            <person name="Pangilinan J."/>
            <person name="Larsson K.H."/>
            <person name="Matsuura K."/>
            <person name="Barry K."/>
            <person name="Labutti K."/>
            <person name="Kuo R."/>
            <person name="Ohm R.A."/>
            <person name="Bhattacharya S.S."/>
            <person name="Shirouzu T."/>
            <person name="Yoshinaga Y."/>
            <person name="Martin F.M."/>
            <person name="Grigoriev I.V."/>
            <person name="Hibbett D.S."/>
        </authorList>
    </citation>
    <scope>NUCLEOTIDE SEQUENCE [LARGE SCALE GENOMIC DNA]</scope>
    <source>
        <strain evidence="2 3">HHB12733</strain>
    </source>
</reference>
<name>A0A165JR31_9BASI</name>